<dbReference type="Pfam" id="PF01930">
    <property type="entry name" value="Cas_Cas4"/>
    <property type="match status" value="1"/>
</dbReference>
<proteinExistence type="inferred from homology"/>
<keyword evidence="2 9" id="KW-0479">Metal-binding</keyword>
<dbReference type="GO" id="GO:0051536">
    <property type="term" value="F:iron-sulfur cluster binding"/>
    <property type="evidence" value="ECO:0007669"/>
    <property type="project" value="UniProtKB-KW"/>
</dbReference>
<keyword evidence="8 9" id="KW-0464">Manganese</keyword>
<evidence type="ECO:0000256" key="6">
    <source>
        <dbReference type="ARBA" id="ARBA00023014"/>
    </source>
</evidence>
<dbReference type="NCBIfam" id="TIGR00372">
    <property type="entry name" value="cas4"/>
    <property type="match status" value="1"/>
</dbReference>
<evidence type="ECO:0000313" key="11">
    <source>
        <dbReference type="EMBL" id="ACF14796.1"/>
    </source>
</evidence>
<keyword evidence="6 9" id="KW-0411">Iron-sulfur</keyword>
<evidence type="ECO:0000313" key="12">
    <source>
        <dbReference type="Proteomes" id="UP000001208"/>
    </source>
</evidence>
<evidence type="ECO:0000256" key="5">
    <source>
        <dbReference type="ARBA" id="ARBA00023004"/>
    </source>
</evidence>
<name>B3QWN6_CHLT3</name>
<keyword evidence="4 9" id="KW-0269">Exonuclease</keyword>
<dbReference type="InterPro" id="IPR011604">
    <property type="entry name" value="PDDEXK-like_dom_sf"/>
</dbReference>
<feature type="domain" description="DUF83" evidence="10">
    <location>
        <begin position="16"/>
        <end position="174"/>
    </location>
</feature>
<comment type="cofactor">
    <cofactor evidence="9">
        <name>iron-sulfur cluster</name>
        <dbReference type="ChEBI" id="CHEBI:30408"/>
    </cofactor>
</comment>
<evidence type="ECO:0000256" key="1">
    <source>
        <dbReference type="ARBA" id="ARBA00022722"/>
    </source>
</evidence>
<evidence type="ECO:0000256" key="7">
    <source>
        <dbReference type="ARBA" id="ARBA00023118"/>
    </source>
</evidence>
<keyword evidence="12" id="KW-1185">Reference proteome</keyword>
<comment type="function">
    <text evidence="9">CRISPR (clustered regularly interspaced short palindromic repeat) is an adaptive immune system that provides protection against mobile genetic elements (viruses, transposable elements and conjugative plasmids). CRISPR clusters contain sequences complementary to antecedent mobile elements and target invading nucleic acids. CRISPR clusters are transcribed and processed into CRISPR RNA (crRNA).</text>
</comment>
<keyword evidence="3 9" id="KW-0378">Hydrolase</keyword>
<dbReference type="KEGG" id="cts:Ctha_2346"/>
<dbReference type="GO" id="GO:0046872">
    <property type="term" value="F:metal ion binding"/>
    <property type="evidence" value="ECO:0007669"/>
    <property type="project" value="UniProtKB-KW"/>
</dbReference>
<dbReference type="PANTHER" id="PTHR37168:SF1">
    <property type="entry name" value="CRISPR-ASSOCIATED EXONUCLEASE CAS4"/>
    <property type="match status" value="1"/>
</dbReference>
<keyword evidence="1 9" id="KW-0540">Nuclease</keyword>
<dbReference type="InterPro" id="IPR022765">
    <property type="entry name" value="Dna2/Cas4_DUF83"/>
</dbReference>
<evidence type="ECO:0000256" key="3">
    <source>
        <dbReference type="ARBA" id="ARBA00022801"/>
    </source>
</evidence>
<comment type="similarity">
    <text evidence="9">Belongs to the CRISPR-associated exonuclease Cas4 family.</text>
</comment>
<evidence type="ECO:0000256" key="2">
    <source>
        <dbReference type="ARBA" id="ARBA00022723"/>
    </source>
</evidence>
<dbReference type="AlphaFoldDB" id="B3QWN6"/>
<sequence>MMNVPMSDRLSDFRVTGTMVNYYFVCQRKLWLFTHDVQMEHESDLVKQGRLIDETSYPEKRHNVQIQNTISLDFLDIKDGVIHEVKKSDAMEEAHFWQVRYYIYFLKQIGITGTRGEIDYPKLKQRKTVFLSEQDEKELEQIIANIRQVKCSEEMPGTIHKRFCRKCAYFEFCWT</sequence>
<evidence type="ECO:0000259" key="10">
    <source>
        <dbReference type="Pfam" id="PF01930"/>
    </source>
</evidence>
<dbReference type="eggNOG" id="COG1468">
    <property type="taxonomic scope" value="Bacteria"/>
</dbReference>
<dbReference type="GO" id="GO:0051607">
    <property type="term" value="P:defense response to virus"/>
    <property type="evidence" value="ECO:0007669"/>
    <property type="project" value="UniProtKB-KW"/>
</dbReference>
<dbReference type="GO" id="GO:0004527">
    <property type="term" value="F:exonuclease activity"/>
    <property type="evidence" value="ECO:0007669"/>
    <property type="project" value="UniProtKB-KW"/>
</dbReference>
<dbReference type="Proteomes" id="UP000001208">
    <property type="component" value="Chromosome"/>
</dbReference>
<keyword evidence="5 9" id="KW-0408">Iron</keyword>
<dbReference type="STRING" id="517418.Ctha_2346"/>
<dbReference type="InterPro" id="IPR013343">
    <property type="entry name" value="CRISPR-assoc_prot_Cas4"/>
</dbReference>
<keyword evidence="7 9" id="KW-0051">Antiviral defense</keyword>
<evidence type="ECO:0000256" key="9">
    <source>
        <dbReference type="RuleBase" id="RU365022"/>
    </source>
</evidence>
<evidence type="ECO:0000256" key="4">
    <source>
        <dbReference type="ARBA" id="ARBA00022839"/>
    </source>
</evidence>
<dbReference type="EC" id="3.1.12.1" evidence="9"/>
<dbReference type="EMBL" id="CP001100">
    <property type="protein sequence ID" value="ACF14796.1"/>
    <property type="molecule type" value="Genomic_DNA"/>
</dbReference>
<dbReference type="Gene3D" id="3.90.320.10">
    <property type="match status" value="1"/>
</dbReference>
<evidence type="ECO:0000256" key="8">
    <source>
        <dbReference type="ARBA" id="ARBA00023211"/>
    </source>
</evidence>
<reference evidence="11 12" key="1">
    <citation type="submission" date="2008-06" db="EMBL/GenBank/DDBJ databases">
        <title>Complete sequence of Chloroherpeton thalassium ATCC 35110.</title>
        <authorList>
            <consortium name="US DOE Joint Genome Institute"/>
            <person name="Lucas S."/>
            <person name="Copeland A."/>
            <person name="Lapidus A."/>
            <person name="Glavina del Rio T."/>
            <person name="Dalin E."/>
            <person name="Tice H."/>
            <person name="Bruce D."/>
            <person name="Goodwin L."/>
            <person name="Pitluck S."/>
            <person name="Schmutz J."/>
            <person name="Larimer F."/>
            <person name="Land M."/>
            <person name="Hauser L."/>
            <person name="Kyrpides N."/>
            <person name="Mikhailova N."/>
            <person name="Liu Z."/>
            <person name="Li T."/>
            <person name="Zhao F."/>
            <person name="Overmann J."/>
            <person name="Bryant D.A."/>
            <person name="Richardson P."/>
        </authorList>
    </citation>
    <scope>NUCLEOTIDE SEQUENCE [LARGE SCALE GENOMIC DNA]</scope>
    <source>
        <strain evidence="12">ATCC 35110 / GB-78</strain>
    </source>
</reference>
<dbReference type="PANTHER" id="PTHR37168">
    <property type="entry name" value="CRISPR-ASSOCIATED EXONUCLEASE CAS4"/>
    <property type="match status" value="1"/>
</dbReference>
<accession>B3QWN6</accession>
<dbReference type="HOGENOM" id="CLU_133784_0_0_10"/>
<protein>
    <recommendedName>
        <fullName evidence="9">CRISPR-associated exonuclease Cas4</fullName>
        <ecNumber evidence="9">3.1.12.1</ecNumber>
    </recommendedName>
</protein>
<comment type="cofactor">
    <cofactor evidence="9">
        <name>Mg(2+)</name>
        <dbReference type="ChEBI" id="CHEBI:18420"/>
    </cofactor>
    <cofactor evidence="9">
        <name>Mn(2+)</name>
        <dbReference type="ChEBI" id="CHEBI:29035"/>
    </cofactor>
    <text evidence="9">Mg(2+) or Mn(2+) required for ssDNA cleavage activity.</text>
</comment>
<organism evidence="11 12">
    <name type="scientific">Chloroherpeton thalassium (strain ATCC 35110 / GB-78)</name>
    <dbReference type="NCBI Taxonomy" id="517418"/>
    <lineage>
        <taxon>Bacteria</taxon>
        <taxon>Pseudomonadati</taxon>
        <taxon>Chlorobiota</taxon>
        <taxon>Chlorobiia</taxon>
        <taxon>Chlorobiales</taxon>
        <taxon>Chloroherpetonaceae</taxon>
        <taxon>Chloroherpeton</taxon>
    </lineage>
</organism>
<gene>
    <name evidence="11" type="ordered locus">Ctha_2346</name>
</gene>